<feature type="transmembrane region" description="Helical" evidence="8">
    <location>
        <begin position="119"/>
        <end position="137"/>
    </location>
</feature>
<comment type="subcellular location">
    <subcellularLocation>
        <location evidence="8">Cell inner membrane</location>
        <topology evidence="8">Multi-pass membrane protein</topology>
    </subcellularLocation>
    <subcellularLocation>
        <location evidence="1">Endomembrane system</location>
        <topology evidence="1">Multi-pass membrane protein</topology>
    </subcellularLocation>
</comment>
<evidence type="ECO:0000313" key="9">
    <source>
        <dbReference type="EMBL" id="CEN56129.1"/>
    </source>
</evidence>
<organism evidence="9 10">
    <name type="scientific">Candidatus Methylopumilus turicensis</name>
    <dbReference type="NCBI Taxonomy" id="1581680"/>
    <lineage>
        <taxon>Bacteria</taxon>
        <taxon>Pseudomonadati</taxon>
        <taxon>Pseudomonadota</taxon>
        <taxon>Betaproteobacteria</taxon>
        <taxon>Nitrosomonadales</taxon>
        <taxon>Methylophilaceae</taxon>
        <taxon>Candidatus Methylopumilus</taxon>
    </lineage>
</organism>
<dbReference type="OrthoDB" id="9782945at2"/>
<dbReference type="PANTHER" id="PTHR30586">
    <property type="entry name" value="ELECTRON TRANSPORT COMPLEX PROTEIN RNFE"/>
    <property type="match status" value="1"/>
</dbReference>
<protein>
    <recommendedName>
        <fullName evidence="8">Ion-translocating oxidoreductase complex subunit E</fullName>
        <ecNumber evidence="8">7.-.-.-</ecNumber>
    </recommendedName>
    <alternativeName>
        <fullName evidence="8">Rnf electron transport complex subunit E</fullName>
    </alternativeName>
</protein>
<dbReference type="GO" id="GO:0005886">
    <property type="term" value="C:plasma membrane"/>
    <property type="evidence" value="ECO:0007669"/>
    <property type="project" value="UniProtKB-SubCell"/>
</dbReference>
<dbReference type="GO" id="GO:0022900">
    <property type="term" value="P:electron transport chain"/>
    <property type="evidence" value="ECO:0007669"/>
    <property type="project" value="UniProtKB-UniRule"/>
</dbReference>
<evidence type="ECO:0000313" key="10">
    <source>
        <dbReference type="Proteomes" id="UP000056322"/>
    </source>
</evidence>
<keyword evidence="7 8" id="KW-0472">Membrane</keyword>
<proteinExistence type="inferred from homology"/>
<dbReference type="Proteomes" id="UP000056322">
    <property type="component" value="Chromosome 1"/>
</dbReference>
<keyword evidence="3 8" id="KW-0812">Transmembrane</keyword>
<dbReference type="NCBIfam" id="NF009070">
    <property type="entry name" value="PRK12405.1"/>
    <property type="match status" value="1"/>
</dbReference>
<feature type="transmembrane region" description="Helical" evidence="8">
    <location>
        <begin position="93"/>
        <end position="113"/>
    </location>
</feature>
<dbReference type="Pfam" id="PF02508">
    <property type="entry name" value="Rnf-Nqr"/>
    <property type="match status" value="1"/>
</dbReference>
<keyword evidence="8" id="KW-1003">Cell membrane</keyword>
<evidence type="ECO:0000256" key="1">
    <source>
        <dbReference type="ARBA" id="ARBA00004127"/>
    </source>
</evidence>
<evidence type="ECO:0000256" key="3">
    <source>
        <dbReference type="ARBA" id="ARBA00022692"/>
    </source>
</evidence>
<keyword evidence="4 8" id="KW-1278">Translocase</keyword>
<dbReference type="EC" id="7.-.-.-" evidence="8"/>
<dbReference type="EMBL" id="LN794158">
    <property type="protein sequence ID" value="CEN56129.1"/>
    <property type="molecule type" value="Genomic_DNA"/>
</dbReference>
<comment type="subunit">
    <text evidence="8">The complex is composed of six subunits: RnfA, RnfB, RnfC, RnfD, RnfE and RnfG.</text>
</comment>
<dbReference type="GO" id="GO:0012505">
    <property type="term" value="C:endomembrane system"/>
    <property type="evidence" value="ECO:0007669"/>
    <property type="project" value="UniProtKB-SubCell"/>
</dbReference>
<keyword evidence="10" id="KW-1185">Reference proteome</keyword>
<dbReference type="KEGG" id="mbac:BN1209_1088"/>
<feature type="transmembrane region" description="Helical" evidence="8">
    <location>
        <begin position="202"/>
        <end position="223"/>
    </location>
</feature>
<feature type="transmembrane region" description="Helical" evidence="8">
    <location>
        <begin position="149"/>
        <end position="170"/>
    </location>
</feature>
<dbReference type="RefSeq" id="WP_082048401.1">
    <property type="nucleotide sequence ID" value="NZ_LN794158.1"/>
</dbReference>
<keyword evidence="5 8" id="KW-0249">Electron transport</keyword>
<gene>
    <name evidence="9" type="primary">rsxE</name>
    <name evidence="8" type="synonym">rnfE</name>
    <name evidence="9" type="ORF">BN1209_1088</name>
</gene>
<dbReference type="InterPro" id="IPR003667">
    <property type="entry name" value="NqrDE/RnfAE"/>
</dbReference>
<keyword evidence="6 8" id="KW-1133">Transmembrane helix</keyword>
<dbReference type="PIRSF" id="PIRSF006102">
    <property type="entry name" value="NQR_DE"/>
    <property type="match status" value="1"/>
</dbReference>
<reference evidence="10" key="1">
    <citation type="submission" date="2014-12" db="EMBL/GenBank/DDBJ databases">
        <authorList>
            <person name="Salcher M.M."/>
        </authorList>
    </citation>
    <scope>NUCLEOTIDE SEQUENCE [LARGE SCALE GENOMIC DNA]</scope>
    <source>
        <strain evidence="10">MMS-10A-171</strain>
    </source>
</reference>
<evidence type="ECO:0000256" key="7">
    <source>
        <dbReference type="ARBA" id="ARBA00023136"/>
    </source>
</evidence>
<evidence type="ECO:0000256" key="4">
    <source>
        <dbReference type="ARBA" id="ARBA00022967"/>
    </source>
</evidence>
<evidence type="ECO:0000256" key="8">
    <source>
        <dbReference type="HAMAP-Rule" id="MF_00478"/>
    </source>
</evidence>
<evidence type="ECO:0000256" key="5">
    <source>
        <dbReference type="ARBA" id="ARBA00022982"/>
    </source>
</evidence>
<dbReference type="HOGENOM" id="CLU_046659_1_0_4"/>
<accession>A0A0B7IYJ5</accession>
<dbReference type="AlphaFoldDB" id="A0A0B7IYJ5"/>
<feature type="transmembrane region" description="Helical" evidence="8">
    <location>
        <begin position="44"/>
        <end position="72"/>
    </location>
</feature>
<comment type="function">
    <text evidence="8">Part of a membrane-bound complex that couples electron transfer with translocation of ions across the membrane.</text>
</comment>
<evidence type="ECO:0000256" key="2">
    <source>
        <dbReference type="ARBA" id="ARBA00022448"/>
    </source>
</evidence>
<dbReference type="PANTHER" id="PTHR30586:SF0">
    <property type="entry name" value="ION-TRANSLOCATING OXIDOREDUCTASE COMPLEX SUBUNIT E"/>
    <property type="match status" value="1"/>
</dbReference>
<keyword evidence="8" id="KW-0997">Cell inner membrane</keyword>
<sequence length="248" mass="26228">MSEVNQELTPEVAQAAEVKAQPKVFYSEIVENGLWKQNPGLVQLLGLCPTLAMTISLVNGFSLGVMTAIVMAASNASVAPIRQWVPSEIRIPVFILIVAALVTMIDLSMHAYLQGLHSVLGIFIPLIVTNCIVLARVEAFAAKNPVLPSALDGFMMGFGLALVLATLGGIREIVGKGTLFSGIDLVFGPSAKSMILTVIPDYHGFLLAILPPGAFIGLAALIATRNWMAQRKAARDAALPVSTPLATL</sequence>
<dbReference type="InterPro" id="IPR010968">
    <property type="entry name" value="RnfE"/>
</dbReference>
<name>A0A0B7IYJ5_9PROT</name>
<comment type="similarity">
    <text evidence="8">Belongs to the NqrDE/RnfAE family.</text>
</comment>
<evidence type="ECO:0000256" key="6">
    <source>
        <dbReference type="ARBA" id="ARBA00022989"/>
    </source>
</evidence>
<dbReference type="STRING" id="1581680.BN1209_1088"/>
<dbReference type="NCBIfam" id="TIGR01948">
    <property type="entry name" value="rnfE"/>
    <property type="match status" value="1"/>
</dbReference>
<dbReference type="HAMAP" id="MF_00478">
    <property type="entry name" value="RsxE_RnfE"/>
    <property type="match status" value="1"/>
</dbReference>
<keyword evidence="2 8" id="KW-0813">Transport</keyword>